<reference evidence="1 2" key="1">
    <citation type="submission" date="2018-11" db="EMBL/GenBank/DDBJ databases">
        <authorList>
            <consortium name="Pathogen Informatics"/>
        </authorList>
    </citation>
    <scope>NUCLEOTIDE SEQUENCE [LARGE SCALE GENOMIC DNA]</scope>
</reference>
<accession>A0A183FRX1</accession>
<dbReference type="EMBL" id="UZAH01026823">
    <property type="protein sequence ID" value="VDO85730.1"/>
    <property type="molecule type" value="Genomic_DNA"/>
</dbReference>
<organism evidence="2 3">
    <name type="scientific">Heligmosomoides polygyrus</name>
    <name type="common">Parasitic roundworm</name>
    <dbReference type="NCBI Taxonomy" id="6339"/>
    <lineage>
        <taxon>Eukaryota</taxon>
        <taxon>Metazoa</taxon>
        <taxon>Ecdysozoa</taxon>
        <taxon>Nematoda</taxon>
        <taxon>Chromadorea</taxon>
        <taxon>Rhabditida</taxon>
        <taxon>Rhabditina</taxon>
        <taxon>Rhabditomorpha</taxon>
        <taxon>Strongyloidea</taxon>
        <taxon>Heligmosomidae</taxon>
        <taxon>Heligmosomoides</taxon>
    </lineage>
</organism>
<dbReference type="Proteomes" id="UP000050761">
    <property type="component" value="Unassembled WGS sequence"/>
</dbReference>
<protein>
    <submittedName>
        <fullName evidence="3">Transposase</fullName>
    </submittedName>
</protein>
<name>A0A183FRX1_HELPZ</name>
<dbReference type="WBParaSite" id="HPBE_0001062401-mRNA-1">
    <property type="protein sequence ID" value="HPBE_0001062401-mRNA-1"/>
    <property type="gene ID" value="HPBE_0001062401"/>
</dbReference>
<evidence type="ECO:0000313" key="1">
    <source>
        <dbReference type="EMBL" id="VDO85730.1"/>
    </source>
</evidence>
<evidence type="ECO:0000313" key="3">
    <source>
        <dbReference type="WBParaSite" id="HPBE_0001062401-mRNA-1"/>
    </source>
</evidence>
<gene>
    <name evidence="1" type="ORF">HPBE_LOCUS10625</name>
</gene>
<dbReference type="OrthoDB" id="5849309at2759"/>
<evidence type="ECO:0000313" key="2">
    <source>
        <dbReference type="Proteomes" id="UP000050761"/>
    </source>
</evidence>
<dbReference type="AlphaFoldDB" id="A0A183FRX1"/>
<keyword evidence="2" id="KW-1185">Reference proteome</keyword>
<proteinExistence type="predicted"/>
<accession>A0A3P7YCP3</accession>
<reference evidence="3" key="2">
    <citation type="submission" date="2019-09" db="UniProtKB">
        <authorList>
            <consortium name="WormBaseParasite"/>
        </authorList>
    </citation>
    <scope>IDENTIFICATION</scope>
</reference>
<sequence length="141" mass="16042">MYVRCLPRRVAVEHASMSLKRQFHALYTELRNVCIGLKKLPFEYREAIILMPMTFHVRSRKSGWLPGVRRPHDRAEGAERLKTTKKRLSPEALKLIRQRGAARASGNYQLTSELAKLCRAATKADLKERQAEVLAEAAEAG</sequence>